<dbReference type="InterPro" id="IPR021765">
    <property type="entry name" value="UstYa-like"/>
</dbReference>
<dbReference type="Proteomes" id="UP000054544">
    <property type="component" value="Unassembled WGS sequence"/>
</dbReference>
<sequence length="487" mass="55734">MFKFWSPRAQEYSPLSPDDERAKEDEAHIRHFSKRKRHALPAGKAYVALLHSLIALLAIAVVTLTVLFLRSDNNNVQNLGHGHRLHCGSSVAEAQVLGCVYDNLVKGWIPAVCPQLGKQEFVTAGYTEPNSTGWPYYADKEGTRRLTDDELAFELAEPFVDNGLRFWTTEREHVEHCAWMLMRVAHVLVTDARRDTLVTNVHHSNHCILLLKEWALKPTIEGLDDITVEANVHLPPDAQDHPESFVPLLTTLEIKKVLYNPYFHRLRVKFGNLMADAHYHTLSNVALDEAGPRFSHESGFLARKESTDTPQRFSFAIALPWVLTLALLSLMVFQQTNLRSRECSQDCIWQRYEIEAAKKHVSLKMKQVKFTGGLKIVDGVGLVREINTTLPAYVGPPSPEIDDAWEKIVHHLIDHCIDSLRQSLMCAGHMTLIKTFWIEKRHRMMADFDNIHMCRDFDALKRWMRTRDAEDAAPWRENADRLLATLQ</sequence>
<dbReference type="AlphaFoldDB" id="A0A0D9NRY3"/>
<keyword evidence="3" id="KW-0472">Membrane</keyword>
<dbReference type="EMBL" id="KE384743">
    <property type="protein sequence ID" value="KJK76591.1"/>
    <property type="molecule type" value="Genomic_DNA"/>
</dbReference>
<organism evidence="4 5">
    <name type="scientific">Metarhizium anisopliae BRIP 53293</name>
    <dbReference type="NCBI Taxonomy" id="1291518"/>
    <lineage>
        <taxon>Eukaryota</taxon>
        <taxon>Fungi</taxon>
        <taxon>Dikarya</taxon>
        <taxon>Ascomycota</taxon>
        <taxon>Pezizomycotina</taxon>
        <taxon>Sordariomycetes</taxon>
        <taxon>Hypocreomycetidae</taxon>
        <taxon>Hypocreales</taxon>
        <taxon>Clavicipitaceae</taxon>
        <taxon>Metarhizium</taxon>
    </lineage>
</organism>
<dbReference type="Pfam" id="PF11807">
    <property type="entry name" value="UstYa"/>
    <property type="match status" value="1"/>
</dbReference>
<evidence type="ECO:0000256" key="3">
    <source>
        <dbReference type="SAM" id="Phobius"/>
    </source>
</evidence>
<gene>
    <name evidence="4" type="ORF">H634G_08179</name>
</gene>
<accession>A0A0D9NRY3</accession>
<dbReference type="PANTHER" id="PTHR35896">
    <property type="entry name" value="IG-LIKE DOMAIN-CONTAINING PROTEIN"/>
    <property type="match status" value="1"/>
</dbReference>
<dbReference type="PANTHER" id="PTHR35896:SF3">
    <property type="entry name" value="MAJOR FACILITATOR SUPERFAMILY TRANSPORTER"/>
    <property type="match status" value="1"/>
</dbReference>
<name>A0A0D9NRY3_METAN</name>
<dbReference type="InterPro" id="IPR053008">
    <property type="entry name" value="Phomopsin_biosynth_assoc"/>
</dbReference>
<keyword evidence="3" id="KW-1133">Transmembrane helix</keyword>
<comment type="similarity">
    <text evidence="1">Belongs to the ustYa family.</text>
</comment>
<feature type="region of interest" description="Disordered" evidence="2">
    <location>
        <begin position="1"/>
        <end position="23"/>
    </location>
</feature>
<proteinExistence type="inferred from homology"/>
<evidence type="ECO:0000313" key="5">
    <source>
        <dbReference type="Proteomes" id="UP000054544"/>
    </source>
</evidence>
<reference evidence="5" key="1">
    <citation type="journal article" date="2014" name="BMC Genomics">
        <title>The genome sequence of the biocontrol fungus Metarhizium anisopliae and comparative genomics of Metarhizium species.</title>
        <authorList>
            <person name="Pattemore J.A."/>
            <person name="Hane J.K."/>
            <person name="Williams A.H."/>
            <person name="Wilson B.A."/>
            <person name="Stodart B.J."/>
            <person name="Ash G.J."/>
        </authorList>
    </citation>
    <scope>NUCLEOTIDE SEQUENCE [LARGE SCALE GENOMIC DNA]</scope>
    <source>
        <strain evidence="5">BRIP 53293</strain>
    </source>
</reference>
<evidence type="ECO:0000256" key="1">
    <source>
        <dbReference type="ARBA" id="ARBA00035112"/>
    </source>
</evidence>
<dbReference type="GO" id="GO:0043386">
    <property type="term" value="P:mycotoxin biosynthetic process"/>
    <property type="evidence" value="ECO:0007669"/>
    <property type="project" value="InterPro"/>
</dbReference>
<feature type="transmembrane region" description="Helical" evidence="3">
    <location>
        <begin position="45"/>
        <end position="69"/>
    </location>
</feature>
<protein>
    <submittedName>
        <fullName evidence="4">Uncharacterized protein</fullName>
    </submittedName>
</protein>
<keyword evidence="5" id="KW-1185">Reference proteome</keyword>
<evidence type="ECO:0000256" key="2">
    <source>
        <dbReference type="SAM" id="MobiDB-lite"/>
    </source>
</evidence>
<feature type="transmembrane region" description="Helical" evidence="3">
    <location>
        <begin position="313"/>
        <end position="333"/>
    </location>
</feature>
<keyword evidence="3" id="KW-0812">Transmembrane</keyword>
<evidence type="ECO:0000313" key="4">
    <source>
        <dbReference type="EMBL" id="KJK76591.1"/>
    </source>
</evidence>